<keyword evidence="6" id="KW-1185">Reference proteome</keyword>
<comment type="caution">
    <text evidence="5">The sequence shown here is derived from an EMBL/GenBank/DDBJ whole genome shotgun (WGS) entry which is preliminary data.</text>
</comment>
<sequence length="887" mass="96153">MTGFQIERREVLPSRVDALNTAIKAAHRGGPVFIIGDVGTGRTTFSLQLMDRIESNFIWIIGSKSLSSVPFSTLSVLATQIPDGPAGTTPTELVTGIGQATSKRTQWIFLDQAEHVDQQSAAVLKQFCTAGNIRLVVAATTVRSMPSELRSLISSPTFTRIELEPLTYEDAHMMLAEILAGEVNSSTVTSLLEFSGGHALHLRELALDAQATGALTKQQDYWTLSRAWAPHGKRTTDLINARLSDQPDNVREALELLAVTGPVPLGVARKLMGQSIYDAIDADLVRLDLVSENPVTGERTERVRLGAGLSSQLVFSSFDSSTLRRHIKTIDERLSWELFDSASRSRFTRHRLDMGLTVPIRELLSDVEQAASARQFAQVIALTDLLDQQRVDSPAQLETLLIARADALYELGKPEAALALLQEHLPQGSPEMRFVAAKIAYASLGRLEVAEKILEERPGDPPGVAAYLLLIRSRANKLVDVEALRRYAEMPELRTEGRASFLAHVLIEQSYAGLAEDAMAEYARISSSQEWQEWSAAVRAELIFAFPTIAFALGMNPATFAQMSVGEDLKQANADHANVIVSIGMGFLESGLASQALSTLEQAIGLLSVGDPYLIKGFASAFAAYAANLLGNRAKASYYLDMSRSEPAVSGQILRPIAERSLLSVILEVEGRDAAQAHLEKHLASAEAFGRKNLVMRLLLEAWQCGLLTDVERLSRAAEQVQGPLAATLAGYQAALDDPTESAVGQLVQAHAEAGQLLLAAQLAASGSERARSMGRRTAATHLLGLSLEIAQPLDQVNTPALGRARVDESLLTAREYATCIRAAEGASNQEISKELFLSPRTVEGHLQRSYSKLGITDRRQLLAEPATGDSEVLQATEYTLALPISE</sequence>
<keyword evidence="3" id="KW-0804">Transcription</keyword>
<dbReference type="Proteomes" id="UP001195422">
    <property type="component" value="Unassembled WGS sequence"/>
</dbReference>
<dbReference type="PANTHER" id="PTHR44688">
    <property type="entry name" value="DNA-BINDING TRANSCRIPTIONAL ACTIVATOR DEVR_DOSR"/>
    <property type="match status" value="1"/>
</dbReference>
<dbReference type="GO" id="GO:0003677">
    <property type="term" value="F:DNA binding"/>
    <property type="evidence" value="ECO:0007669"/>
    <property type="project" value="UniProtKB-KW"/>
</dbReference>
<dbReference type="SUPFAM" id="SSF52540">
    <property type="entry name" value="P-loop containing nucleoside triphosphate hydrolases"/>
    <property type="match status" value="1"/>
</dbReference>
<evidence type="ECO:0000256" key="3">
    <source>
        <dbReference type="ARBA" id="ARBA00023163"/>
    </source>
</evidence>
<dbReference type="Gene3D" id="3.40.50.300">
    <property type="entry name" value="P-loop containing nucleotide triphosphate hydrolases"/>
    <property type="match status" value="1"/>
</dbReference>
<evidence type="ECO:0000313" key="5">
    <source>
        <dbReference type="EMBL" id="MBP2399545.1"/>
    </source>
</evidence>
<dbReference type="PROSITE" id="PS50043">
    <property type="entry name" value="HTH_LUXR_2"/>
    <property type="match status" value="1"/>
</dbReference>
<dbReference type="EMBL" id="JAGIOJ010000001">
    <property type="protein sequence ID" value="MBP2399545.1"/>
    <property type="molecule type" value="Genomic_DNA"/>
</dbReference>
<evidence type="ECO:0000259" key="4">
    <source>
        <dbReference type="PROSITE" id="PS50043"/>
    </source>
</evidence>
<dbReference type="PANTHER" id="PTHR44688:SF16">
    <property type="entry name" value="DNA-BINDING TRANSCRIPTIONAL ACTIVATOR DEVR_DOSR"/>
    <property type="match status" value="1"/>
</dbReference>
<dbReference type="InterPro" id="IPR027417">
    <property type="entry name" value="P-loop_NTPase"/>
</dbReference>
<gene>
    <name evidence="5" type="ORF">JOF39_002626</name>
</gene>
<dbReference type="InterPro" id="IPR000792">
    <property type="entry name" value="Tscrpt_reg_LuxR_C"/>
</dbReference>
<dbReference type="InterPro" id="IPR016032">
    <property type="entry name" value="Sig_transdc_resp-reg_C-effctor"/>
</dbReference>
<reference evidence="5 6" key="1">
    <citation type="submission" date="2021-03" db="EMBL/GenBank/DDBJ databases">
        <title>Sequencing the genomes of 1000 actinobacteria strains.</title>
        <authorList>
            <person name="Klenk H.-P."/>
        </authorList>
    </citation>
    <scope>NUCLEOTIDE SEQUENCE [LARGE SCALE GENOMIC DNA]</scope>
    <source>
        <strain evidence="5 6">DSM 20168</strain>
    </source>
</reference>
<name>A0ABS4XT78_GLUPR</name>
<dbReference type="Pfam" id="PF00196">
    <property type="entry name" value="GerE"/>
    <property type="match status" value="1"/>
</dbReference>
<dbReference type="SMART" id="SM00421">
    <property type="entry name" value="HTH_LUXR"/>
    <property type="match status" value="1"/>
</dbReference>
<evidence type="ECO:0000313" key="6">
    <source>
        <dbReference type="Proteomes" id="UP001195422"/>
    </source>
</evidence>
<dbReference type="PROSITE" id="PS00622">
    <property type="entry name" value="HTH_LUXR_1"/>
    <property type="match status" value="1"/>
</dbReference>
<keyword evidence="1" id="KW-0805">Transcription regulation</keyword>
<dbReference type="Gene3D" id="1.10.10.10">
    <property type="entry name" value="Winged helix-like DNA-binding domain superfamily/Winged helix DNA-binding domain"/>
    <property type="match status" value="1"/>
</dbReference>
<evidence type="ECO:0000256" key="1">
    <source>
        <dbReference type="ARBA" id="ARBA00023015"/>
    </source>
</evidence>
<dbReference type="SUPFAM" id="SSF46894">
    <property type="entry name" value="C-terminal effector domain of the bipartite response regulators"/>
    <property type="match status" value="1"/>
</dbReference>
<evidence type="ECO:0000256" key="2">
    <source>
        <dbReference type="ARBA" id="ARBA00023125"/>
    </source>
</evidence>
<organism evidence="5 6">
    <name type="scientific">Glutamicibacter protophormiae</name>
    <name type="common">Brevibacterium protophormiae</name>
    <dbReference type="NCBI Taxonomy" id="37930"/>
    <lineage>
        <taxon>Bacteria</taxon>
        <taxon>Bacillati</taxon>
        <taxon>Actinomycetota</taxon>
        <taxon>Actinomycetes</taxon>
        <taxon>Micrococcales</taxon>
        <taxon>Micrococcaceae</taxon>
        <taxon>Glutamicibacter</taxon>
    </lineage>
</organism>
<proteinExistence type="predicted"/>
<dbReference type="InterPro" id="IPR036388">
    <property type="entry name" value="WH-like_DNA-bd_sf"/>
</dbReference>
<feature type="domain" description="HTH luxR-type" evidence="4">
    <location>
        <begin position="805"/>
        <end position="870"/>
    </location>
</feature>
<dbReference type="CDD" id="cd06170">
    <property type="entry name" value="LuxR_C_like"/>
    <property type="match status" value="1"/>
</dbReference>
<dbReference type="PRINTS" id="PR00038">
    <property type="entry name" value="HTHLUXR"/>
</dbReference>
<keyword evidence="2 5" id="KW-0238">DNA-binding</keyword>
<dbReference type="RefSeq" id="WP_188947755.1">
    <property type="nucleotide sequence ID" value="NZ_BMPH01000004.1"/>
</dbReference>
<protein>
    <submittedName>
        <fullName evidence="5">DNA-binding CsgD family transcriptional regulator</fullName>
    </submittedName>
</protein>
<accession>A0ABS4XT78</accession>